<dbReference type="PANTHER" id="PTHR10807:SF124">
    <property type="entry name" value="PHOSPHATIDYLINOSITOL-3-PHOSPHATASE"/>
    <property type="match status" value="1"/>
</dbReference>
<accession>A0A8C7WSY3</accession>
<evidence type="ECO:0000256" key="2">
    <source>
        <dbReference type="ARBA" id="ARBA00022801"/>
    </source>
</evidence>
<dbReference type="GO" id="GO:0046856">
    <property type="term" value="P:phosphatidylinositol dephosphorylation"/>
    <property type="evidence" value="ECO:0007669"/>
    <property type="project" value="TreeGrafter"/>
</dbReference>
<dbReference type="Pfam" id="PF21098">
    <property type="entry name" value="PH-GRAM_MTMR6-like"/>
    <property type="match status" value="1"/>
</dbReference>
<dbReference type="InterPro" id="IPR048994">
    <property type="entry name" value="PH-GRAM_MTMR6-9"/>
</dbReference>
<dbReference type="GO" id="GO:0005737">
    <property type="term" value="C:cytoplasm"/>
    <property type="evidence" value="ECO:0007669"/>
    <property type="project" value="TreeGrafter"/>
</dbReference>
<dbReference type="GeneTree" id="ENSGT00940000155777"/>
<reference evidence="4" key="2">
    <citation type="submission" date="2025-09" db="UniProtKB">
        <authorList>
            <consortium name="Ensembl"/>
        </authorList>
    </citation>
    <scope>IDENTIFICATION</scope>
</reference>
<dbReference type="GO" id="GO:0004438">
    <property type="term" value="F:phosphatidylinositol-3-phosphate phosphatase activity"/>
    <property type="evidence" value="ECO:0007669"/>
    <property type="project" value="TreeGrafter"/>
</dbReference>
<dbReference type="SUPFAM" id="SSF50729">
    <property type="entry name" value="PH domain-like"/>
    <property type="match status" value="1"/>
</dbReference>
<evidence type="ECO:0000256" key="1">
    <source>
        <dbReference type="ARBA" id="ARBA00007471"/>
    </source>
</evidence>
<feature type="domain" description="MTMR6-9 GRAM" evidence="3">
    <location>
        <begin position="8"/>
        <end position="101"/>
    </location>
</feature>
<evidence type="ECO:0000259" key="3">
    <source>
        <dbReference type="Pfam" id="PF21098"/>
    </source>
</evidence>
<keyword evidence="2" id="KW-0378">Hydrolase</keyword>
<dbReference type="GO" id="GO:0106018">
    <property type="term" value="F:phosphatidylinositol-3,5-bisphosphate phosphatase activity"/>
    <property type="evidence" value="ECO:0007669"/>
    <property type="project" value="TreeGrafter"/>
</dbReference>
<dbReference type="AlphaFoldDB" id="A0A8C7WSY3"/>
<organism evidence="4 5">
    <name type="scientific">Oryzias sinensis</name>
    <name type="common">Chinese medaka</name>
    <dbReference type="NCBI Taxonomy" id="183150"/>
    <lineage>
        <taxon>Eukaryota</taxon>
        <taxon>Metazoa</taxon>
        <taxon>Chordata</taxon>
        <taxon>Craniata</taxon>
        <taxon>Vertebrata</taxon>
        <taxon>Euteleostomi</taxon>
        <taxon>Actinopterygii</taxon>
        <taxon>Neopterygii</taxon>
        <taxon>Teleostei</taxon>
        <taxon>Neoteleostei</taxon>
        <taxon>Acanthomorphata</taxon>
        <taxon>Ovalentaria</taxon>
        <taxon>Atherinomorphae</taxon>
        <taxon>Beloniformes</taxon>
        <taxon>Adrianichthyidae</taxon>
        <taxon>Oryziinae</taxon>
        <taxon>Oryzias</taxon>
    </lineage>
</organism>
<comment type="similarity">
    <text evidence="1">Belongs to the protein-tyrosine phosphatase family. Non-receptor class myotubularin subfamily.</text>
</comment>
<dbReference type="FunFam" id="2.30.29.30:FF:000135">
    <property type="entry name" value="Myotubularin related protein 6"/>
    <property type="match status" value="1"/>
</dbReference>
<dbReference type="Gene3D" id="2.30.29.30">
    <property type="entry name" value="Pleckstrin-homology domain (PH domain)/Phosphotyrosine-binding domain (PTB)"/>
    <property type="match status" value="1"/>
</dbReference>
<sequence>MELIRTPKVEHVRLLDRSSGQRKARVGTLYLSATHTIFVENDPESRRETWVLHSMVHGVEKPPATPSGGQLILRCKDFRLFHIFIPQEKDCLDVHASLVRLTRPGLSPPAPLCPEAAL</sequence>
<dbReference type="InterPro" id="IPR030564">
    <property type="entry name" value="Myotubularin"/>
</dbReference>
<dbReference type="Ensembl" id="ENSOSIT00000002962.1">
    <property type="protein sequence ID" value="ENSOSIP00000002758.1"/>
    <property type="gene ID" value="ENSOSIG00000001715.1"/>
</dbReference>
<proteinExistence type="inferred from homology"/>
<evidence type="ECO:0000313" key="4">
    <source>
        <dbReference type="Ensembl" id="ENSOSIP00000002758.1"/>
    </source>
</evidence>
<dbReference type="PANTHER" id="PTHR10807">
    <property type="entry name" value="MYOTUBULARIN-RELATED"/>
    <property type="match status" value="1"/>
</dbReference>
<protein>
    <recommendedName>
        <fullName evidence="3">MTMR6-9 GRAM domain-containing protein</fullName>
    </recommendedName>
</protein>
<reference evidence="4" key="1">
    <citation type="submission" date="2025-08" db="UniProtKB">
        <authorList>
            <consortium name="Ensembl"/>
        </authorList>
    </citation>
    <scope>IDENTIFICATION</scope>
</reference>
<keyword evidence="5" id="KW-1185">Reference proteome</keyword>
<evidence type="ECO:0000313" key="5">
    <source>
        <dbReference type="Proteomes" id="UP000694383"/>
    </source>
</evidence>
<name>A0A8C7WSY3_9TELE</name>
<dbReference type="Proteomes" id="UP000694383">
    <property type="component" value="Unplaced"/>
</dbReference>
<dbReference type="InterPro" id="IPR011993">
    <property type="entry name" value="PH-like_dom_sf"/>
</dbReference>